<dbReference type="Gene3D" id="1.25.40.20">
    <property type="entry name" value="Ankyrin repeat-containing domain"/>
    <property type="match status" value="2"/>
</dbReference>
<comment type="caution">
    <text evidence="10">The sequence shown here is derived from an EMBL/GenBank/DDBJ whole genome shotgun (WGS) entry which is preliminary data.</text>
</comment>
<dbReference type="InterPro" id="IPR026961">
    <property type="entry name" value="PGG_dom"/>
</dbReference>
<feature type="repeat" description="ANK" evidence="7">
    <location>
        <begin position="180"/>
        <end position="212"/>
    </location>
</feature>
<keyword evidence="2 8" id="KW-0812">Transmembrane</keyword>
<organism evidence="10 11">
    <name type="scientific">Citrus x changshan-huyou</name>
    <dbReference type="NCBI Taxonomy" id="2935761"/>
    <lineage>
        <taxon>Eukaryota</taxon>
        <taxon>Viridiplantae</taxon>
        <taxon>Streptophyta</taxon>
        <taxon>Embryophyta</taxon>
        <taxon>Tracheophyta</taxon>
        <taxon>Spermatophyta</taxon>
        <taxon>Magnoliopsida</taxon>
        <taxon>eudicotyledons</taxon>
        <taxon>Gunneridae</taxon>
        <taxon>Pentapetalae</taxon>
        <taxon>rosids</taxon>
        <taxon>malvids</taxon>
        <taxon>Sapindales</taxon>
        <taxon>Rutaceae</taxon>
        <taxon>Aurantioideae</taxon>
        <taxon>Citrus</taxon>
    </lineage>
</organism>
<dbReference type="PROSITE" id="PS50088">
    <property type="entry name" value="ANK_REPEAT"/>
    <property type="match status" value="2"/>
</dbReference>
<evidence type="ECO:0000259" key="9">
    <source>
        <dbReference type="Pfam" id="PF13962"/>
    </source>
</evidence>
<feature type="domain" description="PGG" evidence="9">
    <location>
        <begin position="472"/>
        <end position="583"/>
    </location>
</feature>
<evidence type="ECO:0000256" key="2">
    <source>
        <dbReference type="ARBA" id="ARBA00022692"/>
    </source>
</evidence>
<dbReference type="PROSITE" id="PS50297">
    <property type="entry name" value="ANK_REP_REGION"/>
    <property type="match status" value="2"/>
</dbReference>
<keyword evidence="3" id="KW-0677">Repeat</keyword>
<evidence type="ECO:0000256" key="3">
    <source>
        <dbReference type="ARBA" id="ARBA00022737"/>
    </source>
</evidence>
<keyword evidence="6 8" id="KW-0472">Membrane</keyword>
<dbReference type="SUPFAM" id="SSF48403">
    <property type="entry name" value="Ankyrin repeat"/>
    <property type="match status" value="2"/>
</dbReference>
<evidence type="ECO:0000313" key="10">
    <source>
        <dbReference type="EMBL" id="KAK9183170.1"/>
    </source>
</evidence>
<evidence type="ECO:0000256" key="8">
    <source>
        <dbReference type="SAM" id="Phobius"/>
    </source>
</evidence>
<dbReference type="Proteomes" id="UP001428341">
    <property type="component" value="Unassembled WGS sequence"/>
</dbReference>
<comment type="subcellular location">
    <subcellularLocation>
        <location evidence="1">Membrane</location>
        <topology evidence="1">Multi-pass membrane protein</topology>
    </subcellularLocation>
</comment>
<evidence type="ECO:0000256" key="6">
    <source>
        <dbReference type="ARBA" id="ARBA00023136"/>
    </source>
</evidence>
<sequence>MNPVSIEIEEAPSLDSNREIKQQMDPEIFKAAAAGNSEPFKEMAREEIKSLLTAKTENTILHINIISQERENVSTKFVEEILEKCPPLLLQVNAKDDTPLHVAAKFGHSDIVRFLVERAKLPQHENEELESRVGAARQMIRMTNKEKNTALHEAVCHQNVDVVEILTKEDPDYPYSANNNGKTPLYMAAESRSSNMVLALLENSTSVSHEGPNGKTALHAAAKEFRFEIEVTAIKDKSQAVNGNNDDGGMTGIIWEFADAALRKLFEKKKNLIKETDPYGWIPIHYVAYYGNHMTVNVLLEFDQSASNIADKDRKMTTLHLAASRGHAKIVEAIISKNPEFYELVDNWGWNFLHYAMVSFHVGQLRNLLENNPLARSLIDEGDAKGNTPLHVLAAVRPTEFHDVMNRSTEANYDTVNKQNVSVRHIFNYGYPELKEEIQKLSKEVGRGQYSKGVIFIREPEPPVVVVDDTDDKYKDTRASHLVVAALIATVAFAAAFTVPGGYRSENGTAILRGNTAFQAFIVADSIAMVFSLSAVFTHFWLSLETVLTKEFYVGAGLFIASVVFTLLSMAAMVIAFVTGTYAMLAPSLGLAIFTCLIGLSFFLLAIWIIRLSVIEKDKSK</sequence>
<dbReference type="Pfam" id="PF12796">
    <property type="entry name" value="Ank_2"/>
    <property type="match status" value="3"/>
</dbReference>
<gene>
    <name evidence="10" type="ORF">WN944_026319</name>
</gene>
<dbReference type="SMART" id="SM00248">
    <property type="entry name" value="ANK"/>
    <property type="match status" value="9"/>
</dbReference>
<evidence type="ECO:0000313" key="11">
    <source>
        <dbReference type="Proteomes" id="UP001428341"/>
    </source>
</evidence>
<dbReference type="PANTHER" id="PTHR24186">
    <property type="entry name" value="PROTEIN PHOSPHATASE 1 REGULATORY SUBUNIT"/>
    <property type="match status" value="1"/>
</dbReference>
<feature type="transmembrane region" description="Helical" evidence="8">
    <location>
        <begin position="554"/>
        <end position="577"/>
    </location>
</feature>
<evidence type="ECO:0000256" key="7">
    <source>
        <dbReference type="PROSITE-ProRule" id="PRU00023"/>
    </source>
</evidence>
<feature type="transmembrane region" description="Helical" evidence="8">
    <location>
        <begin position="482"/>
        <end position="500"/>
    </location>
</feature>
<accession>A0AAP0QEG0</accession>
<evidence type="ECO:0000256" key="1">
    <source>
        <dbReference type="ARBA" id="ARBA00004141"/>
    </source>
</evidence>
<dbReference type="PANTHER" id="PTHR24186:SF53">
    <property type="entry name" value="PGG DOMAIN-CONTAINING PROTEIN"/>
    <property type="match status" value="1"/>
</dbReference>
<evidence type="ECO:0000256" key="4">
    <source>
        <dbReference type="ARBA" id="ARBA00022989"/>
    </source>
</evidence>
<dbReference type="InterPro" id="IPR002110">
    <property type="entry name" value="Ankyrin_rpt"/>
</dbReference>
<feature type="repeat" description="ANK" evidence="7">
    <location>
        <begin position="95"/>
        <end position="127"/>
    </location>
</feature>
<keyword evidence="5 7" id="KW-0040">ANK repeat</keyword>
<dbReference type="GO" id="GO:0005886">
    <property type="term" value="C:plasma membrane"/>
    <property type="evidence" value="ECO:0007669"/>
    <property type="project" value="TreeGrafter"/>
</dbReference>
<keyword evidence="4 8" id="KW-1133">Transmembrane helix</keyword>
<dbReference type="EMBL" id="JBCGBO010000024">
    <property type="protein sequence ID" value="KAK9183170.1"/>
    <property type="molecule type" value="Genomic_DNA"/>
</dbReference>
<keyword evidence="11" id="KW-1185">Reference proteome</keyword>
<dbReference type="Pfam" id="PF13962">
    <property type="entry name" value="PGG"/>
    <property type="match status" value="1"/>
</dbReference>
<dbReference type="AlphaFoldDB" id="A0AAP0QEG0"/>
<proteinExistence type="predicted"/>
<reference evidence="10 11" key="1">
    <citation type="submission" date="2024-05" db="EMBL/GenBank/DDBJ databases">
        <title>Haplotype-resolved chromosome-level genome assembly of Huyou (Citrus changshanensis).</title>
        <authorList>
            <person name="Miao C."/>
            <person name="Chen W."/>
            <person name="Wu Y."/>
            <person name="Wang L."/>
            <person name="Zhao S."/>
            <person name="Grierson D."/>
            <person name="Xu C."/>
            <person name="Chen K."/>
        </authorList>
    </citation>
    <scope>NUCLEOTIDE SEQUENCE [LARGE SCALE GENOMIC DNA]</scope>
    <source>
        <strain evidence="10">01-14</strain>
        <tissue evidence="10">Leaf</tissue>
    </source>
</reference>
<protein>
    <recommendedName>
        <fullName evidence="9">PGG domain-containing protein</fullName>
    </recommendedName>
</protein>
<name>A0AAP0QEG0_9ROSI</name>
<evidence type="ECO:0000256" key="5">
    <source>
        <dbReference type="ARBA" id="ARBA00023043"/>
    </source>
</evidence>
<dbReference type="InterPro" id="IPR036770">
    <property type="entry name" value="Ankyrin_rpt-contain_sf"/>
</dbReference>
<feature type="transmembrane region" description="Helical" evidence="8">
    <location>
        <begin position="589"/>
        <end position="610"/>
    </location>
</feature>
<feature type="transmembrane region" description="Helical" evidence="8">
    <location>
        <begin position="520"/>
        <end position="542"/>
    </location>
</feature>